<feature type="transmembrane region" description="Helical" evidence="6">
    <location>
        <begin position="227"/>
        <end position="244"/>
    </location>
</feature>
<sequence length="317" mass="35955">MKQHKPYFMYFVTIFQIAVFLFELYNNFVALKSPVVGMDQNPMLGPSSGVLISMGARFLPCMKETQIPRMYCPVGIKNTFALDENKVCDMYEICAFGMKKGDTPNQWYRFITPIFIHCGVLHIIFNLSFQIRTGIQMEKDFGTLRIAIIYMASGIFGFAFEANSALLSPSVGCSGSLYGLMACLLLDLIQSWRLIIEPWKELVKMLLIIAFSLGIGLLPFVDNYAHIGGFIMGILTGLVFLPSIIFSKRDLRIKRILMIVSVFLSIGLFIWVFRQFYYSINQCTWCHYLNCLPIGHWCDALNSQAAATTTNATSYNQ</sequence>
<reference evidence="8" key="1">
    <citation type="submission" date="2016-08" db="EMBL/GenBank/DDBJ databases">
        <title>A Parts List for Fungal Cellulosomes Revealed by Comparative Genomics.</title>
        <authorList>
            <consortium name="DOE Joint Genome Institute"/>
            <person name="Haitjema C.H."/>
            <person name="Gilmore S.P."/>
            <person name="Henske J.K."/>
            <person name="Solomon K.V."/>
            <person name="De Groot R."/>
            <person name="Kuo A."/>
            <person name="Mondo S.J."/>
            <person name="Salamov A.A."/>
            <person name="Labutti K."/>
            <person name="Zhao Z."/>
            <person name="Chiniquy J."/>
            <person name="Barry K."/>
            <person name="Brewer H.M."/>
            <person name="Purvine S.O."/>
            <person name="Wright A.T."/>
            <person name="Boxma B."/>
            <person name="Van Alen T."/>
            <person name="Hackstein J.H."/>
            <person name="Baker S.E."/>
            <person name="Grigoriev I.V."/>
            <person name="O'Malley M.A."/>
        </authorList>
    </citation>
    <scope>NUCLEOTIDE SEQUENCE [LARGE SCALE GENOMIC DNA]</scope>
    <source>
        <strain evidence="8">G1</strain>
    </source>
</reference>
<evidence type="ECO:0000256" key="4">
    <source>
        <dbReference type="ARBA" id="ARBA00022989"/>
    </source>
</evidence>
<feature type="transmembrane region" description="Helical" evidence="6">
    <location>
        <begin position="256"/>
        <end position="273"/>
    </location>
</feature>
<dbReference type="Proteomes" id="UP000193920">
    <property type="component" value="Unassembled WGS sequence"/>
</dbReference>
<dbReference type="Gene3D" id="1.20.1540.10">
    <property type="entry name" value="Rhomboid-like"/>
    <property type="match status" value="1"/>
</dbReference>
<evidence type="ECO:0000259" key="7">
    <source>
        <dbReference type="Pfam" id="PF01694"/>
    </source>
</evidence>
<accession>A0A1Y2DG89</accession>
<feature type="transmembrane region" description="Helical" evidence="6">
    <location>
        <begin position="7"/>
        <end position="25"/>
    </location>
</feature>
<comment type="caution">
    <text evidence="8">The sequence shown here is derived from an EMBL/GenBank/DDBJ whole genome shotgun (WGS) entry which is preliminary data.</text>
</comment>
<dbReference type="GO" id="GO:0004252">
    <property type="term" value="F:serine-type endopeptidase activity"/>
    <property type="evidence" value="ECO:0007669"/>
    <property type="project" value="InterPro"/>
</dbReference>
<feature type="transmembrane region" description="Helical" evidence="6">
    <location>
        <begin position="166"/>
        <end position="189"/>
    </location>
</feature>
<evidence type="ECO:0000256" key="1">
    <source>
        <dbReference type="ARBA" id="ARBA00004477"/>
    </source>
</evidence>
<keyword evidence="2 6" id="KW-0812">Transmembrane</keyword>
<feature type="transmembrane region" description="Helical" evidence="6">
    <location>
        <begin position="141"/>
        <end position="160"/>
    </location>
</feature>
<dbReference type="OrthoDB" id="2146116at2759"/>
<dbReference type="AlphaFoldDB" id="A0A1Y2DG89"/>
<dbReference type="GO" id="GO:0005789">
    <property type="term" value="C:endoplasmic reticulum membrane"/>
    <property type="evidence" value="ECO:0007669"/>
    <property type="project" value="UniProtKB-SubCell"/>
</dbReference>
<feature type="transmembrane region" description="Helical" evidence="6">
    <location>
        <begin position="201"/>
        <end position="221"/>
    </location>
</feature>
<evidence type="ECO:0000256" key="2">
    <source>
        <dbReference type="ARBA" id="ARBA00022692"/>
    </source>
</evidence>
<feature type="transmembrane region" description="Helical" evidence="6">
    <location>
        <begin position="107"/>
        <end position="129"/>
    </location>
</feature>
<keyword evidence="5 6" id="KW-0472">Membrane</keyword>
<proteinExistence type="predicted"/>
<name>A0A1Y2DG89_9FUNG</name>
<evidence type="ECO:0000256" key="3">
    <source>
        <dbReference type="ARBA" id="ARBA00022824"/>
    </source>
</evidence>
<keyword evidence="9" id="KW-1185">Reference proteome</keyword>
<dbReference type="Pfam" id="PF01694">
    <property type="entry name" value="Rhomboid"/>
    <property type="match status" value="1"/>
</dbReference>
<gene>
    <name evidence="8" type="ORF">LY90DRAFT_409430</name>
</gene>
<dbReference type="InterPro" id="IPR022764">
    <property type="entry name" value="Peptidase_S54_rhomboid_dom"/>
</dbReference>
<evidence type="ECO:0000313" key="9">
    <source>
        <dbReference type="Proteomes" id="UP000193920"/>
    </source>
</evidence>
<dbReference type="PANTHER" id="PTHR45965:SF3">
    <property type="entry name" value="INACTIVE RHOMBOID PROTEIN 1"/>
    <property type="match status" value="1"/>
</dbReference>
<dbReference type="STRING" id="1754190.A0A1Y2DG89"/>
<dbReference type="SUPFAM" id="SSF144091">
    <property type="entry name" value="Rhomboid-like"/>
    <property type="match status" value="1"/>
</dbReference>
<protein>
    <submittedName>
        <fullName evidence="8">Rhomboid-domain-containing protein</fullName>
    </submittedName>
</protein>
<evidence type="ECO:0000313" key="8">
    <source>
        <dbReference type="EMBL" id="ORY58300.1"/>
    </source>
</evidence>
<comment type="subcellular location">
    <subcellularLocation>
        <location evidence="1">Endoplasmic reticulum membrane</location>
        <topology evidence="1">Multi-pass membrane protein</topology>
    </subcellularLocation>
</comment>
<dbReference type="InterPro" id="IPR035952">
    <property type="entry name" value="Rhomboid-like_sf"/>
</dbReference>
<evidence type="ECO:0000256" key="5">
    <source>
        <dbReference type="ARBA" id="ARBA00023136"/>
    </source>
</evidence>
<dbReference type="EMBL" id="MCOG01000067">
    <property type="protein sequence ID" value="ORY58300.1"/>
    <property type="molecule type" value="Genomic_DNA"/>
</dbReference>
<feature type="domain" description="Peptidase S54 rhomboid" evidence="7">
    <location>
        <begin position="105"/>
        <end position="242"/>
    </location>
</feature>
<evidence type="ECO:0000256" key="6">
    <source>
        <dbReference type="SAM" id="Phobius"/>
    </source>
</evidence>
<dbReference type="PANTHER" id="PTHR45965">
    <property type="entry name" value="INACTIVE RHOMBOID PROTEIN"/>
    <property type="match status" value="1"/>
</dbReference>
<organism evidence="8 9">
    <name type="scientific">Neocallimastix californiae</name>
    <dbReference type="NCBI Taxonomy" id="1754190"/>
    <lineage>
        <taxon>Eukaryota</taxon>
        <taxon>Fungi</taxon>
        <taxon>Fungi incertae sedis</taxon>
        <taxon>Chytridiomycota</taxon>
        <taxon>Chytridiomycota incertae sedis</taxon>
        <taxon>Neocallimastigomycetes</taxon>
        <taxon>Neocallimastigales</taxon>
        <taxon>Neocallimastigaceae</taxon>
        <taxon>Neocallimastix</taxon>
    </lineage>
</organism>
<dbReference type="InterPro" id="IPR051512">
    <property type="entry name" value="Inactive_Rhomboid"/>
</dbReference>
<dbReference type="GO" id="GO:0042058">
    <property type="term" value="P:regulation of epidermal growth factor receptor signaling pathway"/>
    <property type="evidence" value="ECO:0007669"/>
    <property type="project" value="TreeGrafter"/>
</dbReference>
<keyword evidence="3" id="KW-0256">Endoplasmic reticulum</keyword>
<dbReference type="GO" id="GO:0050708">
    <property type="term" value="P:regulation of protein secretion"/>
    <property type="evidence" value="ECO:0007669"/>
    <property type="project" value="TreeGrafter"/>
</dbReference>
<keyword evidence="4 6" id="KW-1133">Transmembrane helix</keyword>